<keyword evidence="2" id="KW-0269">Exonuclease</keyword>
<dbReference type="SMART" id="SM00474">
    <property type="entry name" value="35EXOc"/>
    <property type="match status" value="1"/>
</dbReference>
<dbReference type="InterPro" id="IPR012337">
    <property type="entry name" value="RNaseH-like_sf"/>
</dbReference>
<dbReference type="SUPFAM" id="SSF53098">
    <property type="entry name" value="Ribonuclease H-like"/>
    <property type="match status" value="1"/>
</dbReference>
<organism evidence="2 3">
    <name type="scientific">Wuchereria bancrofti</name>
    <dbReference type="NCBI Taxonomy" id="6293"/>
    <lineage>
        <taxon>Eukaryota</taxon>
        <taxon>Metazoa</taxon>
        <taxon>Ecdysozoa</taxon>
        <taxon>Nematoda</taxon>
        <taxon>Chromadorea</taxon>
        <taxon>Rhabditida</taxon>
        <taxon>Spirurina</taxon>
        <taxon>Spiruromorpha</taxon>
        <taxon>Filarioidea</taxon>
        <taxon>Onchocercidae</taxon>
        <taxon>Wuchereria</taxon>
    </lineage>
</organism>
<reference evidence="3" key="1">
    <citation type="submission" date="2012-08" db="EMBL/GenBank/DDBJ databases">
        <title>The Genome Sequence of Wuchereria bancrofti.</title>
        <authorList>
            <person name="Nutman T.B."/>
            <person name="Fink D.L."/>
            <person name="Russ C."/>
            <person name="Young S."/>
            <person name="Zeng Q."/>
            <person name="Koehrsen M."/>
            <person name="Alvarado L."/>
            <person name="Berlin A."/>
            <person name="Chapman S.B."/>
            <person name="Chen Z."/>
            <person name="Freedman E."/>
            <person name="Gellesch M."/>
            <person name="Goldberg J."/>
            <person name="Griggs A."/>
            <person name="Gujja S."/>
            <person name="Heilman E.R."/>
            <person name="Heiman D."/>
            <person name="Hepburn T."/>
            <person name="Howarth C."/>
            <person name="Jen D."/>
            <person name="Larson L."/>
            <person name="Lewis B."/>
            <person name="Mehta T."/>
            <person name="Park D."/>
            <person name="Pearson M."/>
            <person name="Roberts A."/>
            <person name="Saif S."/>
            <person name="Shea T."/>
            <person name="Shenoy N."/>
            <person name="Sisk P."/>
            <person name="Stolte C."/>
            <person name="Sykes S."/>
            <person name="Walk T."/>
            <person name="White J."/>
            <person name="Yandava C."/>
            <person name="Haas B."/>
            <person name="Henn M.R."/>
            <person name="Nusbaum C."/>
            <person name="Birren B."/>
        </authorList>
    </citation>
    <scope>NUCLEOTIDE SEQUENCE [LARGE SCALE GENOMIC DNA]</scope>
    <source>
        <strain evidence="3">NA</strain>
    </source>
</reference>
<dbReference type="EMBL" id="ADBV01012625">
    <property type="protein sequence ID" value="EJW74241.1"/>
    <property type="molecule type" value="Genomic_DNA"/>
</dbReference>
<dbReference type="GO" id="GO:0003676">
    <property type="term" value="F:nucleic acid binding"/>
    <property type="evidence" value="ECO:0007669"/>
    <property type="project" value="InterPro"/>
</dbReference>
<keyword evidence="2" id="KW-0378">Hydrolase</keyword>
<comment type="caution">
    <text evidence="2">The sequence shown here is derived from an EMBL/GenBank/DDBJ whole genome shotgun (WGS) entry which is preliminary data.</text>
</comment>
<dbReference type="InterPro" id="IPR036397">
    <property type="entry name" value="RNaseH_sf"/>
</dbReference>
<sequence>MEERVVGVDFKTVTLGVQGEEFLSLVVLATTMQIVVFDVVHSDTILLESGVKEILESEKIIKVIHDAKRVATLLAHRYAINLRKIFDTQVAHTILQHEKFGKAVTDMRTMSFVNLRRVYYPQSIMMSDATPRKLTHLPSWGLRPITEDFLVTVVEEAHCLVTVLYRMMSTMLPKHLLALFEEKCLKALIPNANRPPPAVFQTNGTTPFRSTRRGVTTPIVNSVVVPNASSPRHVSDASTQTFSTGEINVLNVYYDN</sequence>
<feature type="domain" description="3'-5' exonuclease" evidence="1">
    <location>
        <begin position="1"/>
        <end position="173"/>
    </location>
</feature>
<dbReference type="Proteomes" id="UP000004810">
    <property type="component" value="Unassembled WGS sequence"/>
</dbReference>
<dbReference type="GO" id="GO:0008408">
    <property type="term" value="F:3'-5' exonuclease activity"/>
    <property type="evidence" value="ECO:0007669"/>
    <property type="project" value="InterPro"/>
</dbReference>
<dbReference type="Pfam" id="PF01612">
    <property type="entry name" value="DNA_pol_A_exo1"/>
    <property type="match status" value="1"/>
</dbReference>
<proteinExistence type="predicted"/>
<dbReference type="Gene3D" id="3.30.420.10">
    <property type="entry name" value="Ribonuclease H-like superfamily/Ribonuclease H"/>
    <property type="match status" value="1"/>
</dbReference>
<dbReference type="GO" id="GO:1990923">
    <property type="term" value="C:PET complex"/>
    <property type="evidence" value="ECO:0007669"/>
    <property type="project" value="TreeGrafter"/>
</dbReference>
<dbReference type="PANTHER" id="PTHR46628">
    <property type="entry name" value="PIRNA BIOGENESIS PROTEIN EXD1"/>
    <property type="match status" value="1"/>
</dbReference>
<dbReference type="InterPro" id="IPR002562">
    <property type="entry name" value="3'-5'_exonuclease_dom"/>
</dbReference>
<evidence type="ECO:0000313" key="2">
    <source>
        <dbReference type="EMBL" id="EJW74241.1"/>
    </source>
</evidence>
<dbReference type="InterPro" id="IPR052144">
    <property type="entry name" value="piRNA_biogenesis_EXD1"/>
</dbReference>
<keyword evidence="2" id="KW-0540">Nuclease</keyword>
<gene>
    <name evidence="2" type="ORF">WUBG_14852</name>
</gene>
<dbReference type="CDD" id="cd06148">
    <property type="entry name" value="Egl_like_exo"/>
    <property type="match status" value="1"/>
</dbReference>
<dbReference type="PANTHER" id="PTHR46628:SF1">
    <property type="entry name" value="PIRNA BIOGENESIS PROTEIN EXD1"/>
    <property type="match status" value="1"/>
</dbReference>
<evidence type="ECO:0000313" key="3">
    <source>
        <dbReference type="Proteomes" id="UP000004810"/>
    </source>
</evidence>
<dbReference type="GO" id="GO:0034587">
    <property type="term" value="P:piRNA processing"/>
    <property type="evidence" value="ECO:0007669"/>
    <property type="project" value="TreeGrafter"/>
</dbReference>
<name>J9DWT3_WUCBA</name>
<accession>J9DWT3</accession>
<dbReference type="AlphaFoldDB" id="J9DWT3"/>
<protein>
    <submittedName>
        <fullName evidence="2">3'-5' exonuclease</fullName>
    </submittedName>
</protein>
<evidence type="ECO:0000259" key="1">
    <source>
        <dbReference type="SMART" id="SM00474"/>
    </source>
</evidence>